<evidence type="ECO:0000313" key="4">
    <source>
        <dbReference type="Proteomes" id="UP000061660"/>
    </source>
</evidence>
<dbReference type="PANTHER" id="PTHR46401">
    <property type="entry name" value="GLYCOSYLTRANSFERASE WBBK-RELATED"/>
    <property type="match status" value="1"/>
</dbReference>
<dbReference type="InterPro" id="IPR001296">
    <property type="entry name" value="Glyco_trans_1"/>
</dbReference>
<dbReference type="GO" id="GO:0009103">
    <property type="term" value="P:lipopolysaccharide biosynthetic process"/>
    <property type="evidence" value="ECO:0007669"/>
    <property type="project" value="TreeGrafter"/>
</dbReference>
<dbReference type="PANTHER" id="PTHR46401:SF2">
    <property type="entry name" value="GLYCOSYLTRANSFERASE WBBK-RELATED"/>
    <property type="match status" value="1"/>
</dbReference>
<keyword evidence="1 3" id="KW-0808">Transferase</keyword>
<reference evidence="4" key="1">
    <citation type="submission" date="2015-12" db="EMBL/GenBank/DDBJ databases">
        <title>Complete genome sequences of two moderately thermophilic Paenibacillus species.</title>
        <authorList>
            <person name="Butler R.III."/>
            <person name="Wang J."/>
            <person name="Stark B.C."/>
            <person name="Pombert J.-F."/>
        </authorList>
    </citation>
    <scope>NUCLEOTIDE SEQUENCE [LARGE SCALE GENOMIC DNA]</scope>
    <source>
        <strain evidence="4">32O-Y</strain>
    </source>
</reference>
<dbReference type="EMBL" id="CP013652">
    <property type="protein sequence ID" value="ALS21866.1"/>
    <property type="molecule type" value="Genomic_DNA"/>
</dbReference>
<dbReference type="Pfam" id="PF00534">
    <property type="entry name" value="Glycos_transf_1"/>
    <property type="match status" value="1"/>
</dbReference>
<dbReference type="CDD" id="cd03801">
    <property type="entry name" value="GT4_PimA-like"/>
    <property type="match status" value="1"/>
</dbReference>
<dbReference type="OrthoDB" id="158463at2"/>
<evidence type="ECO:0000313" key="3">
    <source>
        <dbReference type="EMBL" id="ALS21866.1"/>
    </source>
</evidence>
<reference evidence="3 4" key="2">
    <citation type="journal article" date="2016" name="Genome Announc.">
        <title>Complete Genome Sequences of Two Interactive Moderate Thermophiles, Paenibacillus napthalenovorans 32O-Y and Paenibacillus sp. 32O-W.</title>
        <authorList>
            <person name="Butler R.R.III."/>
            <person name="Wang J."/>
            <person name="Stark B.C."/>
            <person name="Pombert J.F."/>
        </authorList>
    </citation>
    <scope>NUCLEOTIDE SEQUENCE [LARGE SCALE GENOMIC DNA]</scope>
    <source>
        <strain evidence="3 4">32O-Y</strain>
    </source>
</reference>
<sequence>MFRFRFILDYFQLPFATGPTLASNMRAKWLSQLCPEDLEIGFSPFAGQKPLYHSDKFRIVPKNESGWWNHYYFNSWQMEQETRNWSLGPNINPQKTATQHVPIIVNSQYQKNQLLKSWTDYPDDLIKVIPTMVDHELFKPGQKNRQFTVGWIGYDHPSRSTKGAEVIPYLARKFPDIQFQMIHAKPPAYRHLWQPVPLKNLTIYEQVPHHQMRDMISQWHLLICGSKWETGATHVKEAMACGVPVIGCDVGALPEVAGSQILLKHMKWEPVEPEWVVWTQESLERFAAALEEVLHDSRRYKKLVKDAIAESRKSNPKIIASHWFDFMYKCRDFQQ</sequence>
<dbReference type="SUPFAM" id="SSF53756">
    <property type="entry name" value="UDP-Glycosyltransferase/glycogen phosphorylase"/>
    <property type="match status" value="1"/>
</dbReference>
<proteinExistence type="predicted"/>
<dbReference type="STRING" id="162209.IJ22_14900"/>
<evidence type="ECO:0000259" key="2">
    <source>
        <dbReference type="Pfam" id="PF00534"/>
    </source>
</evidence>
<dbReference type="GO" id="GO:0016757">
    <property type="term" value="F:glycosyltransferase activity"/>
    <property type="evidence" value="ECO:0007669"/>
    <property type="project" value="InterPro"/>
</dbReference>
<organism evidence="3 4">
    <name type="scientific">Paenibacillus naphthalenovorans</name>
    <dbReference type="NCBI Taxonomy" id="162209"/>
    <lineage>
        <taxon>Bacteria</taxon>
        <taxon>Bacillati</taxon>
        <taxon>Bacillota</taxon>
        <taxon>Bacilli</taxon>
        <taxon>Bacillales</taxon>
        <taxon>Paenibacillaceae</taxon>
        <taxon>Paenibacillus</taxon>
    </lineage>
</organism>
<dbReference type="Gene3D" id="3.40.50.2000">
    <property type="entry name" value="Glycogen Phosphorylase B"/>
    <property type="match status" value="1"/>
</dbReference>
<evidence type="ECO:0000256" key="1">
    <source>
        <dbReference type="ARBA" id="ARBA00022679"/>
    </source>
</evidence>
<feature type="domain" description="Glycosyl transferase family 1" evidence="2">
    <location>
        <begin position="199"/>
        <end position="307"/>
    </location>
</feature>
<name>A0A0U2W932_9BACL</name>
<dbReference type="Proteomes" id="UP000061660">
    <property type="component" value="Chromosome"/>
</dbReference>
<protein>
    <submittedName>
        <fullName evidence="3">Group 1 glycosyl transferase</fullName>
    </submittedName>
</protein>
<accession>A0A0U2W932</accession>
<keyword evidence="4" id="KW-1185">Reference proteome</keyword>
<dbReference type="PATRIC" id="fig|162209.4.peg.1580"/>
<dbReference type="AlphaFoldDB" id="A0A0U2W932"/>
<gene>
    <name evidence="3" type="ORF">IJ22_14900</name>
</gene>
<dbReference type="RefSeq" id="WP_062408234.1">
    <property type="nucleotide sequence ID" value="NZ_CP013652.1"/>
</dbReference>
<dbReference type="KEGG" id="pnp:IJ22_14900"/>